<keyword evidence="5" id="KW-1185">Reference proteome</keyword>
<feature type="domain" description="Nitroreductase" evidence="3">
    <location>
        <begin position="7"/>
        <end position="167"/>
    </location>
</feature>
<comment type="similarity">
    <text evidence="1">Belongs to the nitroreductase family.</text>
</comment>
<proteinExistence type="inferred from homology"/>
<reference evidence="4 5" key="1">
    <citation type="submission" date="2024-08" db="EMBL/GenBank/DDBJ databases">
        <title>Clostridium lapicellarii sp. nov., and Clostridium renhuaiense sp. nov., two species isolated from the mud in a fermentation cellar used for producing sauce-flavour Chinese liquors.</title>
        <authorList>
            <person name="Yang F."/>
            <person name="Wang H."/>
            <person name="Chen L.Q."/>
            <person name="Zhou N."/>
            <person name="Lu J.J."/>
            <person name="Pu X.X."/>
            <person name="Wan B."/>
            <person name="Wang L."/>
            <person name="Liu S.J."/>
        </authorList>
    </citation>
    <scope>NUCLEOTIDE SEQUENCE [LARGE SCALE GENOMIC DNA]</scope>
    <source>
        <strain evidence="4 5">MT-5</strain>
    </source>
</reference>
<gene>
    <name evidence="4" type="ORF">AB8U03_05680</name>
</gene>
<evidence type="ECO:0000313" key="5">
    <source>
        <dbReference type="Proteomes" id="UP001564657"/>
    </source>
</evidence>
<dbReference type="Gene3D" id="3.40.109.10">
    <property type="entry name" value="NADH Oxidase"/>
    <property type="match status" value="1"/>
</dbReference>
<protein>
    <submittedName>
        <fullName evidence="4">Nitroreductase</fullName>
    </submittedName>
</protein>
<dbReference type="CDD" id="cd02136">
    <property type="entry name" value="PnbA_NfnB-like"/>
    <property type="match status" value="1"/>
</dbReference>
<dbReference type="SUPFAM" id="SSF55469">
    <property type="entry name" value="FMN-dependent nitroreductase-like"/>
    <property type="match status" value="1"/>
</dbReference>
<sequence>MNIIEKINTRRSTRSFTDKEVSSNTVHELITLGTKAATGSYGQPWGFVIIRDKNEIKSLSDEIKKYLLENMTDYPYFKQYESWLKDENFSVFYGAPCVIVIYGDTISHWYTYDCSLAAGNIMLAASEFGLGTCWIGFAEHICNTPEFKAKHNVPDSYKLVSTMIVGYPNTTQQKPPKRKPAAIFFEK</sequence>
<dbReference type="RefSeq" id="WP_369703590.1">
    <property type="nucleotide sequence ID" value="NZ_JBGEWD010000004.1"/>
</dbReference>
<dbReference type="InterPro" id="IPR000415">
    <property type="entry name" value="Nitroreductase-like"/>
</dbReference>
<dbReference type="Pfam" id="PF00881">
    <property type="entry name" value="Nitroreductase"/>
    <property type="match status" value="1"/>
</dbReference>
<dbReference type="InterPro" id="IPR029479">
    <property type="entry name" value="Nitroreductase"/>
</dbReference>
<organism evidence="4 5">
    <name type="scientific">Clostridium moutaii</name>
    <dbReference type="NCBI Taxonomy" id="3240932"/>
    <lineage>
        <taxon>Bacteria</taxon>
        <taxon>Bacillati</taxon>
        <taxon>Bacillota</taxon>
        <taxon>Clostridia</taxon>
        <taxon>Eubacteriales</taxon>
        <taxon>Clostridiaceae</taxon>
        <taxon>Clostridium</taxon>
    </lineage>
</organism>
<accession>A0ABV4BPY9</accession>
<dbReference type="EMBL" id="JBGEWD010000004">
    <property type="protein sequence ID" value="MEY7999701.1"/>
    <property type="molecule type" value="Genomic_DNA"/>
</dbReference>
<dbReference type="PANTHER" id="PTHR43673:SF10">
    <property type="entry name" value="NADH DEHYDROGENASE_NAD(P)H NITROREDUCTASE XCC3605-RELATED"/>
    <property type="match status" value="1"/>
</dbReference>
<evidence type="ECO:0000313" key="4">
    <source>
        <dbReference type="EMBL" id="MEY7999701.1"/>
    </source>
</evidence>
<name>A0ABV4BPY9_9CLOT</name>
<evidence type="ECO:0000256" key="2">
    <source>
        <dbReference type="ARBA" id="ARBA00023002"/>
    </source>
</evidence>
<dbReference type="PANTHER" id="PTHR43673">
    <property type="entry name" value="NAD(P)H NITROREDUCTASE YDGI-RELATED"/>
    <property type="match status" value="1"/>
</dbReference>
<dbReference type="Proteomes" id="UP001564657">
    <property type="component" value="Unassembled WGS sequence"/>
</dbReference>
<comment type="caution">
    <text evidence="4">The sequence shown here is derived from an EMBL/GenBank/DDBJ whole genome shotgun (WGS) entry which is preliminary data.</text>
</comment>
<evidence type="ECO:0000256" key="1">
    <source>
        <dbReference type="ARBA" id="ARBA00007118"/>
    </source>
</evidence>
<evidence type="ECO:0000259" key="3">
    <source>
        <dbReference type="Pfam" id="PF00881"/>
    </source>
</evidence>
<keyword evidence="2" id="KW-0560">Oxidoreductase</keyword>